<evidence type="ECO:0000256" key="4">
    <source>
        <dbReference type="ARBA" id="ARBA00019842"/>
    </source>
</evidence>
<dbReference type="SUPFAM" id="SSF53720">
    <property type="entry name" value="ALDH-like"/>
    <property type="match status" value="2"/>
</dbReference>
<evidence type="ECO:0000256" key="1">
    <source>
        <dbReference type="ARBA" id="ARBA00005176"/>
    </source>
</evidence>
<comment type="similarity">
    <text evidence="2 8">Belongs to the aldehyde dehydrogenase family.</text>
</comment>
<evidence type="ECO:0000259" key="9">
    <source>
        <dbReference type="Pfam" id="PF00171"/>
    </source>
</evidence>
<dbReference type="GO" id="GO:0004777">
    <property type="term" value="F:succinate-semialdehyde dehydrogenase (NAD+) activity"/>
    <property type="evidence" value="ECO:0007669"/>
    <property type="project" value="UniProtKB-EC"/>
</dbReference>
<dbReference type="FunFam" id="3.40.309.10:FF:000004">
    <property type="entry name" value="Succinate-semialdehyde dehydrogenase I"/>
    <property type="match status" value="2"/>
</dbReference>
<dbReference type="InterPro" id="IPR016162">
    <property type="entry name" value="Ald_DH_N"/>
</dbReference>
<organism evidence="10 11">
    <name type="scientific">Macrostomum lignano</name>
    <dbReference type="NCBI Taxonomy" id="282301"/>
    <lineage>
        <taxon>Eukaryota</taxon>
        <taxon>Metazoa</taxon>
        <taxon>Spiralia</taxon>
        <taxon>Lophotrochozoa</taxon>
        <taxon>Platyhelminthes</taxon>
        <taxon>Rhabditophora</taxon>
        <taxon>Macrostomorpha</taxon>
        <taxon>Macrostomida</taxon>
        <taxon>Macrostomidae</taxon>
        <taxon>Macrostomum</taxon>
    </lineage>
</organism>
<feature type="active site" evidence="7">
    <location>
        <position position="964"/>
    </location>
</feature>
<comment type="pathway">
    <text evidence="1">Amino-acid degradation; 4-aminobutanoate degradation.</text>
</comment>
<dbReference type="PROSITE" id="PS00687">
    <property type="entry name" value="ALDEHYDE_DEHYDR_GLU"/>
    <property type="match status" value="2"/>
</dbReference>
<proteinExistence type="inferred from homology"/>
<name>A0A1I8HHP0_9PLAT</name>
<evidence type="ECO:0000256" key="6">
    <source>
        <dbReference type="ARBA" id="ARBA00030806"/>
    </source>
</evidence>
<evidence type="ECO:0000256" key="5">
    <source>
        <dbReference type="ARBA" id="ARBA00023002"/>
    </source>
</evidence>
<dbReference type="FunFam" id="3.40.605.10:FF:000005">
    <property type="entry name" value="Succinate-semialdehyde dehydrogenase I"/>
    <property type="match status" value="2"/>
</dbReference>
<dbReference type="InterPro" id="IPR015590">
    <property type="entry name" value="Aldehyde_DH_dom"/>
</dbReference>
<dbReference type="InterPro" id="IPR016161">
    <property type="entry name" value="Ald_DH/histidinol_DH"/>
</dbReference>
<dbReference type="Pfam" id="PF00171">
    <property type="entry name" value="Aldedh"/>
    <property type="match status" value="2"/>
</dbReference>
<evidence type="ECO:0000256" key="7">
    <source>
        <dbReference type="PROSITE-ProRule" id="PRU10007"/>
    </source>
</evidence>
<protein>
    <recommendedName>
        <fullName evidence="4">Succinate-semialdehyde dehydrogenase, mitochondrial</fullName>
        <ecNumber evidence="3">1.2.1.24</ecNumber>
    </recommendedName>
    <alternativeName>
        <fullName evidence="6">NAD(+)-dependent succinic semialdehyde dehydrogenase</fullName>
    </alternativeName>
</protein>
<dbReference type="Gene3D" id="3.40.605.10">
    <property type="entry name" value="Aldehyde Dehydrogenase, Chain A, domain 1"/>
    <property type="match status" value="2"/>
</dbReference>
<dbReference type="GO" id="GO:0009450">
    <property type="term" value="P:gamma-aminobutyric acid catabolic process"/>
    <property type="evidence" value="ECO:0007669"/>
    <property type="project" value="TreeGrafter"/>
</dbReference>
<dbReference type="EC" id="1.2.1.24" evidence="3"/>
<keyword evidence="5 8" id="KW-0560">Oxidoreductase</keyword>
<dbReference type="Gene3D" id="3.40.309.10">
    <property type="entry name" value="Aldehyde Dehydrogenase, Chain A, domain 2"/>
    <property type="match status" value="2"/>
</dbReference>
<sequence length="1196" mass="129302">MHLLLSSQIARTLLSLSSRAMSLSSYKSLLREKAFVNGQWVNAANGESFPVYNPANGELVCKVPDMGAADATAAIAHAQVAFEAWRGKTPSQRAALLHSWERLIQDRCEDLAALMTLENGKPLAESRGEVAYGASFIRWFAEEGIRVTGQTLQGPTPDKRIFTLKQPQGVCGMITPWNFPAAMITRKAGAALAAGCTVVIKPAEDTPLTALALCQLAADALLPPGALNVVTCSRSRAAEVGRVLTTDPAVKHVSFTGSTDTGKLLLAQASSTVKRVTMELGGNAPFIVFDSADVDKAVAGLIQAKFRNTGQTCVCPNRIFLQRRVSQKFLAKLCERVAEMKVGDGFEAGTQLGPLINAAAESKLERLLADAKQRGGRVLAGGQSVKVGSGAGHFFQPTVVSGLGRDSACFREEIFGPLVAAFEFDSEADVVELANDCRVGLAGYFYSADVGQCWRVAEQLNVGMVGVNESMVSSCIAPFGGWNESGLGSESGVGYGIEEYLNLKTVLTLKTVNCTSRAKPRFQFSPKINVTALGIEPGPLAPRWTIPMVSAMAAMFEPDYCGPVDDLQEHRQQLQSDSVNWKDCIHRWKRSREKWRREALSLQQQTFEAARSASHWRERSGLTQAELRKAREQLTDWHRETQRCREAARQWKCEAVRWREMARAWKRQCCDLLEQKDDQQIAQLSQARQRHCAELRQPYASTCRAMSLSSYKSLLREKAFVNGQWVNAANGESFPVYNPANGELVCKVPDMGAADATAAIAHAQVAFEAWRGKTPSQRAALLHSWERLIQDRCEDLAALMTLENGKPLAESRGEVAYGASFIRWFAEEGIRVTGQTLQGPTPDKRIFTLKQPQGVCGMITPWNFPAAMITRKAGAALAAGCTVVIKPAEDTPLTALALCQLAADALLPPGALNVVTCSRSRAAEVGRVLTTDPAVKHVSFTGSTDTGKLLLAQASSTVKRVTMELGGNAPFIVFDSADVDKAVAGLIQAKFRNTGQTCVCPNRIFLQRRVSQKFLAKLCERVAEMKVGDGFEAGTQLGPLINAAAESKLERLLADAKQRGGRVLAGGQSVKVGSGAGHFFQPTVVSGLGRDSACFREEIFGPLVAAFEFDSEADVVELANDCRVGLAGYFYSADVGQCWRVAEQLNVGMVGVNESMVSSCIAPFGGWNESGLGSESGVGYGIEEYLNLKTVVLNLA</sequence>
<dbReference type="PROSITE" id="PS00070">
    <property type="entry name" value="ALDEHYDE_DEHYDR_CYS"/>
    <property type="match status" value="2"/>
</dbReference>
<evidence type="ECO:0000313" key="11">
    <source>
        <dbReference type="WBParaSite" id="maker-uti_cns_0006238-snap-gene-0.3-mRNA-1"/>
    </source>
</evidence>
<dbReference type="InterPro" id="IPR016163">
    <property type="entry name" value="Ald_DH_C"/>
</dbReference>
<feature type="domain" description="Aldehyde dehydrogenase" evidence="9">
    <location>
        <begin position="40"/>
        <end position="506"/>
    </location>
</feature>
<feature type="active site" evidence="7">
    <location>
        <position position="279"/>
    </location>
</feature>
<evidence type="ECO:0000256" key="3">
    <source>
        <dbReference type="ARBA" id="ARBA00013051"/>
    </source>
</evidence>
<dbReference type="InterPro" id="IPR050740">
    <property type="entry name" value="Aldehyde_DH_Superfamily"/>
</dbReference>
<keyword evidence="10" id="KW-1185">Reference proteome</keyword>
<dbReference type="Proteomes" id="UP000095280">
    <property type="component" value="Unplaced"/>
</dbReference>
<accession>A0A1I8HHP0</accession>
<dbReference type="InterPro" id="IPR016160">
    <property type="entry name" value="Ald_DH_CS_CYS"/>
</dbReference>
<evidence type="ECO:0000256" key="8">
    <source>
        <dbReference type="RuleBase" id="RU003345"/>
    </source>
</evidence>
<reference evidence="11" key="1">
    <citation type="submission" date="2016-11" db="UniProtKB">
        <authorList>
            <consortium name="WormBaseParasite"/>
        </authorList>
    </citation>
    <scope>IDENTIFICATION</scope>
</reference>
<dbReference type="InterPro" id="IPR029510">
    <property type="entry name" value="Ald_DH_CS_GLU"/>
</dbReference>
<dbReference type="PANTHER" id="PTHR43353">
    <property type="entry name" value="SUCCINATE-SEMIALDEHYDE DEHYDROGENASE, MITOCHONDRIAL"/>
    <property type="match status" value="1"/>
</dbReference>
<evidence type="ECO:0000256" key="2">
    <source>
        <dbReference type="ARBA" id="ARBA00009986"/>
    </source>
</evidence>
<dbReference type="CDD" id="cd07103">
    <property type="entry name" value="ALDH_F5_SSADH_GabD"/>
    <property type="match status" value="2"/>
</dbReference>
<dbReference type="AlphaFoldDB" id="A0A1I8HHP0"/>
<evidence type="ECO:0000313" key="10">
    <source>
        <dbReference type="Proteomes" id="UP000095280"/>
    </source>
</evidence>
<dbReference type="WBParaSite" id="maker-uti_cns_0006238-snap-gene-0.3-mRNA-1">
    <property type="protein sequence ID" value="maker-uti_cns_0006238-snap-gene-0.3-mRNA-1"/>
    <property type="gene ID" value="maker-uti_cns_0006238-snap-gene-0.3"/>
</dbReference>
<dbReference type="PANTHER" id="PTHR43353:SF5">
    <property type="entry name" value="SUCCINATE-SEMIALDEHYDE DEHYDROGENASE, MITOCHONDRIAL"/>
    <property type="match status" value="1"/>
</dbReference>
<feature type="domain" description="Aldehyde dehydrogenase" evidence="9">
    <location>
        <begin position="725"/>
        <end position="1191"/>
    </location>
</feature>